<reference evidence="2 3" key="1">
    <citation type="submission" date="2024-09" db="EMBL/GenBank/DDBJ databases">
        <title>Rethinking Asexuality: The Enigmatic Case of Functional Sexual Genes in Lepraria (Stereocaulaceae).</title>
        <authorList>
            <person name="Doellman M."/>
            <person name="Sun Y."/>
            <person name="Barcenas-Pena A."/>
            <person name="Lumbsch H.T."/>
            <person name="Grewe F."/>
        </authorList>
    </citation>
    <scope>NUCLEOTIDE SEQUENCE [LARGE SCALE GENOMIC DNA]</scope>
    <source>
        <strain evidence="2 3">Mercado 3170</strain>
    </source>
</reference>
<proteinExistence type="predicted"/>
<keyword evidence="1" id="KW-0732">Signal</keyword>
<feature type="chain" id="PRO_5045241708" evidence="1">
    <location>
        <begin position="18"/>
        <end position="221"/>
    </location>
</feature>
<feature type="signal peptide" evidence="1">
    <location>
        <begin position="1"/>
        <end position="17"/>
    </location>
</feature>
<evidence type="ECO:0000313" key="3">
    <source>
        <dbReference type="Proteomes" id="UP001590950"/>
    </source>
</evidence>
<keyword evidence="3" id="KW-1185">Reference proteome</keyword>
<protein>
    <submittedName>
        <fullName evidence="2">Uncharacterized protein</fullName>
    </submittedName>
</protein>
<sequence length="221" mass="23800">MYWILLTSIGLASLAAASPTTTPTCSPTSPARTCPTKTIPNIIANFDDRPVGDRLIGPYHHLHFVNLTVAGKGHGLSARGIIPASPPHYAIAPPLPTEFALVPRFDIIGTNTTSFDFHSIYFGCLSANATKGSYSAVACRVNIDCATSLTPEGHYGPTFYDFTPSGPKRQAMKFAQPSNYDYCVFAYFELISSSVGYASTLIVIDSFNYTIREGETGIFAP</sequence>
<gene>
    <name evidence="2" type="ORF">N7G274_007398</name>
</gene>
<evidence type="ECO:0000313" key="2">
    <source>
        <dbReference type="EMBL" id="KAL2039995.1"/>
    </source>
</evidence>
<evidence type="ECO:0000256" key="1">
    <source>
        <dbReference type="SAM" id="SignalP"/>
    </source>
</evidence>
<organism evidence="2 3">
    <name type="scientific">Stereocaulon virgatum</name>
    <dbReference type="NCBI Taxonomy" id="373712"/>
    <lineage>
        <taxon>Eukaryota</taxon>
        <taxon>Fungi</taxon>
        <taxon>Dikarya</taxon>
        <taxon>Ascomycota</taxon>
        <taxon>Pezizomycotina</taxon>
        <taxon>Lecanoromycetes</taxon>
        <taxon>OSLEUM clade</taxon>
        <taxon>Lecanoromycetidae</taxon>
        <taxon>Lecanorales</taxon>
        <taxon>Lecanorineae</taxon>
        <taxon>Stereocaulaceae</taxon>
        <taxon>Stereocaulon</taxon>
    </lineage>
</organism>
<dbReference type="Proteomes" id="UP001590950">
    <property type="component" value="Unassembled WGS sequence"/>
</dbReference>
<name>A0ABR4A293_9LECA</name>
<comment type="caution">
    <text evidence="2">The sequence shown here is derived from an EMBL/GenBank/DDBJ whole genome shotgun (WGS) entry which is preliminary data.</text>
</comment>
<dbReference type="EMBL" id="JBEFKJ010000023">
    <property type="protein sequence ID" value="KAL2039995.1"/>
    <property type="molecule type" value="Genomic_DNA"/>
</dbReference>
<accession>A0ABR4A293</accession>